<reference evidence="1" key="1">
    <citation type="submission" date="2023-03" db="EMBL/GenBank/DDBJ databases">
        <title>DFI Biobank Strains.</title>
        <authorList>
            <person name="Mostad J."/>
            <person name="Paddock L."/>
            <person name="Medina S."/>
            <person name="Waligurski E."/>
            <person name="Barat B."/>
            <person name="Smith R."/>
            <person name="Burgo V."/>
            <person name="Metcalfe C."/>
            <person name="Woodson C."/>
            <person name="Sundararajan A."/>
            <person name="Ramaswamy R."/>
            <person name="Lin H."/>
            <person name="Pamer E.G."/>
        </authorList>
    </citation>
    <scope>NUCLEOTIDE SEQUENCE</scope>
    <source>
        <strain evidence="1">DFI.9.5</strain>
    </source>
</reference>
<dbReference type="InterPro" id="IPR003374">
    <property type="entry name" value="ApbE-like_sf"/>
</dbReference>
<feature type="non-terminal residue" evidence="1">
    <location>
        <position position="1"/>
    </location>
</feature>
<dbReference type="RefSeq" id="WP_275203258.1">
    <property type="nucleotide sequence ID" value="NZ_JARFID010001183.1"/>
</dbReference>
<dbReference type="EMBL" id="JARFID010001183">
    <property type="protein sequence ID" value="MDE8698413.1"/>
    <property type="molecule type" value="Genomic_DNA"/>
</dbReference>
<protein>
    <submittedName>
        <fullName evidence="1">FAD:protein FMN transferase</fullName>
    </submittedName>
</protein>
<accession>A0AAX4Y344</accession>
<evidence type="ECO:0000313" key="2">
    <source>
        <dbReference type="Proteomes" id="UP001221924"/>
    </source>
</evidence>
<dbReference type="SUPFAM" id="SSF143631">
    <property type="entry name" value="ApbE-like"/>
    <property type="match status" value="1"/>
</dbReference>
<gene>
    <name evidence="1" type="ORF">PZH42_31430</name>
</gene>
<evidence type="ECO:0000313" key="1">
    <source>
        <dbReference type="EMBL" id="MDE8698413.1"/>
    </source>
</evidence>
<comment type="caution">
    <text evidence="1">The sequence shown here is derived from an EMBL/GenBank/DDBJ whole genome shotgun (WGS) entry which is preliminary data.</text>
</comment>
<organism evidence="1 2">
    <name type="scientific">Bacteroides cellulosilyticus</name>
    <dbReference type="NCBI Taxonomy" id="246787"/>
    <lineage>
        <taxon>Bacteria</taxon>
        <taxon>Pseudomonadati</taxon>
        <taxon>Bacteroidota</taxon>
        <taxon>Bacteroidia</taxon>
        <taxon>Bacteroidales</taxon>
        <taxon>Bacteroidaceae</taxon>
        <taxon>Bacteroides</taxon>
    </lineage>
</organism>
<proteinExistence type="predicted"/>
<dbReference type="AlphaFoldDB" id="A0AAX4Y344"/>
<dbReference type="Gene3D" id="3.10.520.10">
    <property type="entry name" value="ApbE-like domains"/>
    <property type="match status" value="1"/>
</dbReference>
<dbReference type="GO" id="GO:0016740">
    <property type="term" value="F:transferase activity"/>
    <property type="evidence" value="ECO:0007669"/>
    <property type="project" value="UniProtKB-KW"/>
</dbReference>
<name>A0AAX4Y344_9BACE</name>
<dbReference type="InterPro" id="IPR024932">
    <property type="entry name" value="ApbE"/>
</dbReference>
<keyword evidence="1" id="KW-0808">Transferase</keyword>
<dbReference type="Proteomes" id="UP001221924">
    <property type="component" value="Unassembled WGS sequence"/>
</dbReference>
<dbReference type="Pfam" id="PF02424">
    <property type="entry name" value="ApbE"/>
    <property type="match status" value="1"/>
</dbReference>
<sequence>NDSHERKHIINPRNGKPVEGKREVAVVTDNGDIGEVLSTGLFVADARQREILEAEFRPRLILDL</sequence>